<geneLocation type="plasmid" evidence="1 2">
    <name>p3META1</name>
</geneLocation>
<name>C5B6X3_METEA</name>
<proteinExistence type="predicted"/>
<keyword evidence="2" id="KW-1185">Reference proteome</keyword>
<dbReference type="OrthoDB" id="47316at2"/>
<evidence type="ECO:0008006" key="3">
    <source>
        <dbReference type="Google" id="ProtNLM"/>
    </source>
</evidence>
<dbReference type="Proteomes" id="UP000009081">
    <property type="component" value="Plasmid p3META1"/>
</dbReference>
<dbReference type="AlphaFoldDB" id="C5B6X3"/>
<dbReference type="RefSeq" id="WP_012753519.1">
    <property type="nucleotide sequence ID" value="NC_012810.1"/>
</dbReference>
<accession>C5B6X3</accession>
<evidence type="ECO:0000313" key="1">
    <source>
        <dbReference type="EMBL" id="ACS44205.1"/>
    </source>
</evidence>
<sequence>MPPLDRIVASVRRSTREDVRVILRERRGGVGVELRVAAAKNGRGPMVETPQGLRLPPERLPEVIAALQDAQRLAASLGLLPGPAKGTAGEE</sequence>
<dbReference type="KEGG" id="mea:Mex_p30031"/>
<dbReference type="EMBL" id="CP001514">
    <property type="protein sequence ID" value="ACS44205.1"/>
    <property type="molecule type" value="Genomic_DNA"/>
</dbReference>
<reference evidence="1 2" key="1">
    <citation type="journal article" date="2009" name="PLoS ONE">
        <title>Methylobacterium genome sequences: a reference blueprint to investigate microbial metabolism of C1 compounds from natural and industrial sources.</title>
        <authorList>
            <person name="Vuilleumier S."/>
            <person name="Chistoserdova L."/>
            <person name="Lee M.-C."/>
            <person name="Bringel F."/>
            <person name="Lajus A."/>
            <person name="Zhou Y."/>
            <person name="Gourion B."/>
            <person name="Barbe V."/>
            <person name="Chang J."/>
            <person name="Cruveiller S."/>
            <person name="Dossat C."/>
            <person name="Gillett W."/>
            <person name="Gruffaz C."/>
            <person name="Haugen E."/>
            <person name="Hourcade E."/>
            <person name="Levy R."/>
            <person name="Mangenot S."/>
            <person name="Muller E."/>
            <person name="Nadalig T."/>
            <person name="Pagni M."/>
            <person name="Penny C."/>
            <person name="Peyraud R."/>
            <person name="Robinson D.G."/>
            <person name="Roche D."/>
            <person name="Rouy Z."/>
            <person name="Saenampechek C."/>
            <person name="Salvignol G."/>
            <person name="Vallenet D."/>
            <person name="Wu Z."/>
            <person name="Marx C.J."/>
            <person name="Vorholt J.A."/>
            <person name="Olson M.V."/>
            <person name="Kaul R."/>
            <person name="Weissenbach J."/>
            <person name="Medigue C."/>
            <person name="Lidstrom M.E."/>
        </authorList>
    </citation>
    <scope>NUCLEOTIDE SEQUENCE [LARGE SCALE GENOMIC DNA]</scope>
    <source>
        <strain evidence="2">ATCC 14718 / DSM 1338 / JCM 2805 / NCIMB 9133 / AM1</strain>
    </source>
</reference>
<keyword evidence="1" id="KW-0614">Plasmid</keyword>
<dbReference type="HOGENOM" id="CLU_2423537_0_0_5"/>
<protein>
    <recommendedName>
        <fullName evidence="3">Transcriptional coactivator p15 (PC4) C-terminal domain-containing protein</fullName>
    </recommendedName>
</protein>
<gene>
    <name evidence="1" type="ordered locus">MexAM1_p3METAp0031</name>
</gene>
<evidence type="ECO:0000313" key="2">
    <source>
        <dbReference type="Proteomes" id="UP000009081"/>
    </source>
</evidence>
<organism evidence="1 2">
    <name type="scientific">Methylorubrum extorquens (strain ATCC 14718 / DSM 1338 / JCM 2805 / NCIMB 9133 / AM1)</name>
    <name type="common">Methylobacterium extorquens</name>
    <dbReference type="NCBI Taxonomy" id="272630"/>
    <lineage>
        <taxon>Bacteria</taxon>
        <taxon>Pseudomonadati</taxon>
        <taxon>Pseudomonadota</taxon>
        <taxon>Alphaproteobacteria</taxon>
        <taxon>Hyphomicrobiales</taxon>
        <taxon>Methylobacteriaceae</taxon>
        <taxon>Methylorubrum</taxon>
    </lineage>
</organism>